<feature type="transmembrane region" description="Helical" evidence="1">
    <location>
        <begin position="208"/>
        <end position="231"/>
    </location>
</feature>
<sequence>MTGHCSAVELANQTYMLAKGVLGQGDFATLMRSIWRCGDVHPDVNQTLLAEEVAGNLNALLSNQRQRFLDKMWPLGRLGELACWEYAVLPEILEHSMQDQTPRPDQLFKVLFGQVDPGYRLWQLFGLGGSPLRAQMQVMALRNLVYGASEVPVAKQQFLKNCQVCIIILALVILVVLAISAVAFPIFSLVTFDSLGIGRALNNRTRRAMMLGAVFLAAVFGLAYVLALPYLDDLSEHGFRVLTLYLTLFAARVAPMLSSLASLRYLKTVVCGWLKRGVEPSRWLLLKVLWCLVGPLVVKPRLDAWSATMAVRLPFLESRVYYELKQLGRLPQPLVLRPEL</sequence>
<name>A0A812TPR5_9DINO</name>
<gene>
    <name evidence="2" type="ORF">SNAT2548_LOCUS30463</name>
</gene>
<accession>A0A812TPR5</accession>
<protein>
    <submittedName>
        <fullName evidence="2">Uncharacterized protein</fullName>
    </submittedName>
</protein>
<feature type="transmembrane region" description="Helical" evidence="1">
    <location>
        <begin position="243"/>
        <end position="266"/>
    </location>
</feature>
<comment type="caution">
    <text evidence="2">The sequence shown here is derived from an EMBL/GenBank/DDBJ whole genome shotgun (WGS) entry which is preliminary data.</text>
</comment>
<organism evidence="2 3">
    <name type="scientific">Symbiodinium natans</name>
    <dbReference type="NCBI Taxonomy" id="878477"/>
    <lineage>
        <taxon>Eukaryota</taxon>
        <taxon>Sar</taxon>
        <taxon>Alveolata</taxon>
        <taxon>Dinophyceae</taxon>
        <taxon>Suessiales</taxon>
        <taxon>Symbiodiniaceae</taxon>
        <taxon>Symbiodinium</taxon>
    </lineage>
</organism>
<keyword evidence="1" id="KW-0472">Membrane</keyword>
<keyword evidence="3" id="KW-1185">Reference proteome</keyword>
<dbReference type="EMBL" id="CAJNDS010002608">
    <property type="protein sequence ID" value="CAE7543287.1"/>
    <property type="molecule type" value="Genomic_DNA"/>
</dbReference>
<evidence type="ECO:0000313" key="2">
    <source>
        <dbReference type="EMBL" id="CAE7543287.1"/>
    </source>
</evidence>
<reference evidence="2" key="1">
    <citation type="submission" date="2021-02" db="EMBL/GenBank/DDBJ databases">
        <authorList>
            <person name="Dougan E. K."/>
            <person name="Rhodes N."/>
            <person name="Thang M."/>
            <person name="Chan C."/>
        </authorList>
    </citation>
    <scope>NUCLEOTIDE SEQUENCE</scope>
</reference>
<dbReference type="AlphaFoldDB" id="A0A812TPR5"/>
<proteinExistence type="predicted"/>
<evidence type="ECO:0000313" key="3">
    <source>
        <dbReference type="Proteomes" id="UP000604046"/>
    </source>
</evidence>
<feature type="transmembrane region" description="Helical" evidence="1">
    <location>
        <begin position="166"/>
        <end position="187"/>
    </location>
</feature>
<evidence type="ECO:0000256" key="1">
    <source>
        <dbReference type="SAM" id="Phobius"/>
    </source>
</evidence>
<dbReference type="Proteomes" id="UP000604046">
    <property type="component" value="Unassembled WGS sequence"/>
</dbReference>
<keyword evidence="1" id="KW-0812">Transmembrane</keyword>
<dbReference type="OrthoDB" id="74910at2759"/>
<keyword evidence="1" id="KW-1133">Transmembrane helix</keyword>